<dbReference type="RefSeq" id="WP_340271499.1">
    <property type="nucleotide sequence ID" value="NZ_JBBEOG010000011.1"/>
</dbReference>
<dbReference type="InterPro" id="IPR013021">
    <property type="entry name" value="Myo-inos-1-P_Synthase_GAPDH"/>
</dbReference>
<dbReference type="InterPro" id="IPR036291">
    <property type="entry name" value="NAD(P)-bd_dom_sf"/>
</dbReference>
<comment type="caution">
    <text evidence="3">The sequence shown here is derived from an EMBL/GenBank/DDBJ whole genome shotgun (WGS) entry which is preliminary data.</text>
</comment>
<dbReference type="PANTHER" id="PTHR11510">
    <property type="entry name" value="MYO-INOSITOL-1 PHOSPHATE SYNTHASE"/>
    <property type="match status" value="1"/>
</dbReference>
<evidence type="ECO:0000256" key="1">
    <source>
        <dbReference type="ARBA" id="ARBA00010813"/>
    </source>
</evidence>
<organism evidence="3 4">
    <name type="scientific">Aquipuribacter nitratireducens</name>
    <dbReference type="NCBI Taxonomy" id="650104"/>
    <lineage>
        <taxon>Bacteria</taxon>
        <taxon>Bacillati</taxon>
        <taxon>Actinomycetota</taxon>
        <taxon>Actinomycetes</taxon>
        <taxon>Micrococcales</taxon>
        <taxon>Intrasporangiaceae</taxon>
        <taxon>Aquipuribacter</taxon>
    </lineage>
</organism>
<dbReference type="SUPFAM" id="SSF51735">
    <property type="entry name" value="NAD(P)-binding Rossmann-fold domains"/>
    <property type="match status" value="1"/>
</dbReference>
<accession>A0ABW0GJA7</accession>
<comment type="similarity">
    <text evidence="1">Belongs to the myo-inositol 1-phosphate synthase family.</text>
</comment>
<dbReference type="EMBL" id="JBHSLD010000004">
    <property type="protein sequence ID" value="MFC5379948.1"/>
    <property type="molecule type" value="Genomic_DNA"/>
</dbReference>
<name>A0ABW0GJA7_9MICO</name>
<dbReference type="Proteomes" id="UP001596122">
    <property type="component" value="Unassembled WGS sequence"/>
</dbReference>
<evidence type="ECO:0000313" key="3">
    <source>
        <dbReference type="EMBL" id="MFC5379948.1"/>
    </source>
</evidence>
<dbReference type="Pfam" id="PF07994">
    <property type="entry name" value="NAD_binding_5"/>
    <property type="match status" value="1"/>
</dbReference>
<gene>
    <name evidence="3" type="ORF">ACFPJ6_03990</name>
</gene>
<dbReference type="Gene3D" id="3.30.360.10">
    <property type="entry name" value="Dihydrodipicolinate Reductase, domain 2"/>
    <property type="match status" value="1"/>
</dbReference>
<protein>
    <submittedName>
        <fullName evidence="3">Inositol-3-phosphate synthase</fullName>
    </submittedName>
</protein>
<keyword evidence="4" id="KW-1185">Reference proteome</keyword>
<dbReference type="Gene3D" id="3.40.50.720">
    <property type="entry name" value="NAD(P)-binding Rossmann-like Domain"/>
    <property type="match status" value="1"/>
</dbReference>
<evidence type="ECO:0000313" key="4">
    <source>
        <dbReference type="Proteomes" id="UP001596122"/>
    </source>
</evidence>
<proteinExistence type="inferred from homology"/>
<evidence type="ECO:0000259" key="2">
    <source>
        <dbReference type="Pfam" id="PF01658"/>
    </source>
</evidence>
<dbReference type="Pfam" id="PF01658">
    <property type="entry name" value="Inos-1-P_synth"/>
    <property type="match status" value="1"/>
</dbReference>
<sequence length="401" mass="41244">MDDAVTNSPVPSVRSCRTGAWLVGARGSVATTAVLGAAAVRAGLAGPVGLVSELPSLAPAALPSLEDVVLGGHDVVVTGYRKRAEVLAAQGVVPRDLVVALGAELDAADADVVVPAAEPDQRRRVAALAAAMRDFHGRHDLDRLVVVDVSSTQPPLDTDDAELVTDLASPEAVRAAWDAGRSPLPASAEAVWAAYEAGAAVVAFTPSPGVGVPAVAELGRRAGVPWAGADGKTGETLLKSVLAPMFVQRALHVDSWSSFNILGGGDGQALADPVAARSKTATKAAALEAIVGRPVPGPLHIDYVADLGDWKTAMNHVGFTGFLGTRMQLQFTWQGCDSALAAPLVLDLVRLLAACADAGRSGAVPELGFFFKDPVGSHEHALAEQWHALLGLVDELAGRRP</sequence>
<reference evidence="4" key="1">
    <citation type="journal article" date="2019" name="Int. J. Syst. Evol. Microbiol.">
        <title>The Global Catalogue of Microorganisms (GCM) 10K type strain sequencing project: providing services to taxonomists for standard genome sequencing and annotation.</title>
        <authorList>
            <consortium name="The Broad Institute Genomics Platform"/>
            <consortium name="The Broad Institute Genome Sequencing Center for Infectious Disease"/>
            <person name="Wu L."/>
            <person name="Ma J."/>
        </authorList>
    </citation>
    <scope>NUCLEOTIDE SEQUENCE [LARGE SCALE GENOMIC DNA]</scope>
    <source>
        <strain evidence="4">CCUG 43114</strain>
    </source>
</reference>
<dbReference type="InterPro" id="IPR002587">
    <property type="entry name" value="Myo-inos-1-P_Synthase"/>
</dbReference>
<dbReference type="SUPFAM" id="SSF55347">
    <property type="entry name" value="Glyceraldehyde-3-phosphate dehydrogenase-like, C-terminal domain"/>
    <property type="match status" value="1"/>
</dbReference>
<feature type="domain" description="Myo-inositol-1-phosphate synthase GAPDH-like" evidence="2">
    <location>
        <begin position="234"/>
        <end position="338"/>
    </location>
</feature>
<dbReference type="PIRSF" id="PIRSF015578">
    <property type="entry name" value="Myoinos-ppht_syn"/>
    <property type="match status" value="1"/>
</dbReference>